<sequence length="372" mass="42737">METEIHNNCATDASDGDESVSFSQVTAVVTGWTLDFMFVSLCRSFKEGKLEEFNETLSAFEAISRSASMKGQPYEEKIMICAFLARVIHGKHLDVQFEEDTHVMPLMSAAKVWSNLEDTVADDSLFKNMTILLLVQSVAVCLEKGQRPSASSALKWFEKNYKVPQTLGIRLSKIVTQTETYHPFLMSFSFSRLLETVQSYLDTFLEENPSDYLLKAATKMVQSSENKEDLEDVVTQDSSLSQTTNKSEDRKKKENPVCLRTKRKLMSTKIIDVWKPDTCKKPFVSVRRISEKELAQMTSKKSVDTTNNNKTPKRRKQPQKWTQKMDLLLKEGVRRHGKGRWCHILKDYDFEGRTGTMLKDRWRVLMRAHLVS</sequence>
<dbReference type="SMART" id="SM00717">
    <property type="entry name" value="SANT"/>
    <property type="match status" value="1"/>
</dbReference>
<dbReference type="PANTHER" id="PTHR46734:SF1">
    <property type="entry name" value="TELOMERIC REPEAT-BINDING FACTOR 1"/>
    <property type="match status" value="1"/>
</dbReference>
<reference evidence="14" key="3">
    <citation type="submission" date="2025-09" db="UniProtKB">
        <authorList>
            <consortium name="Ensembl"/>
        </authorList>
    </citation>
    <scope>IDENTIFICATION</scope>
</reference>
<evidence type="ECO:0000256" key="4">
    <source>
        <dbReference type="ARBA" id="ARBA00022553"/>
    </source>
</evidence>
<accession>A0A671XN26</accession>
<dbReference type="PROSITE" id="PS50090">
    <property type="entry name" value="MYB_LIKE"/>
    <property type="match status" value="1"/>
</dbReference>
<proteinExistence type="predicted"/>
<evidence type="ECO:0000256" key="1">
    <source>
        <dbReference type="ARBA" id="ARBA00004574"/>
    </source>
</evidence>
<comment type="subunit">
    <text evidence="10">Homodimer.</text>
</comment>
<dbReference type="GO" id="GO:0007004">
    <property type="term" value="P:telomere maintenance via telomerase"/>
    <property type="evidence" value="ECO:0007669"/>
    <property type="project" value="TreeGrafter"/>
</dbReference>
<dbReference type="GO" id="GO:0003691">
    <property type="term" value="F:double-stranded telomeric DNA binding"/>
    <property type="evidence" value="ECO:0007669"/>
    <property type="project" value="UniProtKB-UniRule"/>
</dbReference>
<keyword evidence="5" id="KW-0832">Ubl conjugation</keyword>
<dbReference type="Gene3D" id="1.25.40.210">
    <property type="entry name" value="Telomere repeat-binding factor, dimerisation domain"/>
    <property type="match status" value="1"/>
</dbReference>
<dbReference type="GO" id="GO:0008301">
    <property type="term" value="F:DNA binding, bending"/>
    <property type="evidence" value="ECO:0007669"/>
    <property type="project" value="TreeGrafter"/>
</dbReference>
<dbReference type="GO" id="GO:0005654">
    <property type="term" value="C:nucleoplasm"/>
    <property type="evidence" value="ECO:0007669"/>
    <property type="project" value="UniProtKB-ARBA"/>
</dbReference>
<dbReference type="Gene3D" id="1.10.10.60">
    <property type="entry name" value="Homeodomain-like"/>
    <property type="match status" value="1"/>
</dbReference>
<evidence type="ECO:0000256" key="6">
    <source>
        <dbReference type="ARBA" id="ARBA00022895"/>
    </source>
</evidence>
<keyword evidence="8 10" id="KW-0539">Nucleus</keyword>
<keyword evidence="2" id="KW-0158">Chromosome</keyword>
<dbReference type="InParanoid" id="A0A671XN26"/>
<name>A0A671XN26_SPAAU</name>
<keyword evidence="6 10" id="KW-0779">Telomere</keyword>
<reference evidence="14" key="2">
    <citation type="submission" date="2025-08" db="UniProtKB">
        <authorList>
            <consortium name="Ensembl"/>
        </authorList>
    </citation>
    <scope>IDENTIFICATION</scope>
</reference>
<evidence type="ECO:0000256" key="10">
    <source>
        <dbReference type="PIRNR" id="PIRNR038016"/>
    </source>
</evidence>
<dbReference type="OMA" id="HMENRYF"/>
<evidence type="ECO:0000259" key="13">
    <source>
        <dbReference type="PROSITE" id="PS51294"/>
    </source>
</evidence>
<keyword evidence="3" id="KW-1017">Isopeptide bond</keyword>
<evidence type="ECO:0000256" key="7">
    <source>
        <dbReference type="ARBA" id="ARBA00023125"/>
    </source>
</evidence>
<evidence type="ECO:0000313" key="14">
    <source>
        <dbReference type="Ensembl" id="ENSSAUP00010051716.1"/>
    </source>
</evidence>
<feature type="domain" description="Myb-like" evidence="12">
    <location>
        <begin position="313"/>
        <end position="366"/>
    </location>
</feature>
<comment type="subcellular location">
    <subcellularLocation>
        <location evidence="1">Chromosome</location>
        <location evidence="1">Telomere</location>
    </subcellularLocation>
    <subcellularLocation>
        <location evidence="10">Nucleus</location>
    </subcellularLocation>
</comment>
<dbReference type="GO" id="GO:1905839">
    <property type="term" value="P:negative regulation of telomeric D-loop disassembly"/>
    <property type="evidence" value="ECO:0007669"/>
    <property type="project" value="TreeGrafter"/>
</dbReference>
<dbReference type="SUPFAM" id="SSF46689">
    <property type="entry name" value="Homeodomain-like"/>
    <property type="match status" value="1"/>
</dbReference>
<dbReference type="InterPro" id="IPR036507">
    <property type="entry name" value="Telomere_rpt-bd_fac_dimer_sf"/>
</dbReference>
<dbReference type="GeneTree" id="ENSGT00940000155268"/>
<keyword evidence="4" id="KW-0597">Phosphoprotein</keyword>
<dbReference type="InterPro" id="IPR052450">
    <property type="entry name" value="TRBD-Containing_Protein"/>
</dbReference>
<dbReference type="GO" id="GO:0000783">
    <property type="term" value="C:nuclear telomere cap complex"/>
    <property type="evidence" value="ECO:0007669"/>
    <property type="project" value="TreeGrafter"/>
</dbReference>
<dbReference type="InterPro" id="IPR001005">
    <property type="entry name" value="SANT/Myb"/>
</dbReference>
<dbReference type="GO" id="GO:0008156">
    <property type="term" value="P:negative regulation of DNA replication"/>
    <property type="evidence" value="ECO:0007669"/>
    <property type="project" value="TreeGrafter"/>
</dbReference>
<evidence type="ECO:0000313" key="15">
    <source>
        <dbReference type="Proteomes" id="UP000472265"/>
    </source>
</evidence>
<organism evidence="14 15">
    <name type="scientific">Sparus aurata</name>
    <name type="common">Gilthead sea bream</name>
    <dbReference type="NCBI Taxonomy" id="8175"/>
    <lineage>
        <taxon>Eukaryota</taxon>
        <taxon>Metazoa</taxon>
        <taxon>Chordata</taxon>
        <taxon>Craniata</taxon>
        <taxon>Vertebrata</taxon>
        <taxon>Euteleostomi</taxon>
        <taxon>Actinopterygii</taxon>
        <taxon>Neopterygii</taxon>
        <taxon>Teleostei</taxon>
        <taxon>Neoteleostei</taxon>
        <taxon>Acanthomorphata</taxon>
        <taxon>Eupercaria</taxon>
        <taxon>Spariformes</taxon>
        <taxon>Sparidae</taxon>
        <taxon>Sparus</taxon>
    </lineage>
</organism>
<dbReference type="InterPro" id="IPR013867">
    <property type="entry name" value="Telomere_rpt-bd_fac_dimer_dom"/>
</dbReference>
<feature type="domain" description="HTH myb-type" evidence="13">
    <location>
        <begin position="313"/>
        <end position="370"/>
    </location>
</feature>
<dbReference type="GO" id="GO:0042803">
    <property type="term" value="F:protein homodimerization activity"/>
    <property type="evidence" value="ECO:0007669"/>
    <property type="project" value="UniProtKB-UniRule"/>
</dbReference>
<dbReference type="Ensembl" id="ENSSAUT00010054387.1">
    <property type="protein sequence ID" value="ENSSAUP00010051716.1"/>
    <property type="gene ID" value="ENSSAUG00010021467.1"/>
</dbReference>
<dbReference type="GO" id="GO:0003720">
    <property type="term" value="F:telomerase activity"/>
    <property type="evidence" value="ECO:0007669"/>
    <property type="project" value="TreeGrafter"/>
</dbReference>
<dbReference type="FunFam" id="1.25.40.210:FF:000001">
    <property type="entry name" value="Telomeric repeat-binding factor"/>
    <property type="match status" value="1"/>
</dbReference>
<dbReference type="GO" id="GO:0098505">
    <property type="term" value="F:G-rich strand telomeric DNA binding"/>
    <property type="evidence" value="ECO:0007669"/>
    <property type="project" value="TreeGrafter"/>
</dbReference>
<keyword evidence="9 10" id="KW-0131">Cell cycle</keyword>
<protein>
    <recommendedName>
        <fullName evidence="10">Telomeric repeat-binding factor</fullName>
    </recommendedName>
</protein>
<dbReference type="GO" id="GO:0071532">
    <property type="term" value="F:ankyrin repeat binding"/>
    <property type="evidence" value="ECO:0007669"/>
    <property type="project" value="TreeGrafter"/>
</dbReference>
<feature type="compositionally biased region" description="Polar residues" evidence="11">
    <location>
        <begin position="296"/>
        <end position="310"/>
    </location>
</feature>
<evidence type="ECO:0000256" key="2">
    <source>
        <dbReference type="ARBA" id="ARBA00022454"/>
    </source>
</evidence>
<dbReference type="GO" id="GO:0008017">
    <property type="term" value="F:microtubule binding"/>
    <property type="evidence" value="ECO:0007669"/>
    <property type="project" value="TreeGrafter"/>
</dbReference>
<feature type="compositionally biased region" description="Polar residues" evidence="11">
    <location>
        <begin position="235"/>
        <end position="245"/>
    </location>
</feature>
<evidence type="ECO:0000256" key="5">
    <source>
        <dbReference type="ARBA" id="ARBA00022843"/>
    </source>
</evidence>
<dbReference type="Pfam" id="PF00249">
    <property type="entry name" value="Myb_DNA-binding"/>
    <property type="match status" value="1"/>
</dbReference>
<dbReference type="SUPFAM" id="SSF63600">
    <property type="entry name" value="Telomeric repeat binding factor (TRF) dimerisation domain"/>
    <property type="match status" value="1"/>
</dbReference>
<feature type="region of interest" description="Disordered" evidence="11">
    <location>
        <begin position="295"/>
        <end position="320"/>
    </location>
</feature>
<dbReference type="CDD" id="cd11660">
    <property type="entry name" value="SANT_TRF"/>
    <property type="match status" value="1"/>
</dbReference>
<dbReference type="InterPro" id="IPR009057">
    <property type="entry name" value="Homeodomain-like_sf"/>
</dbReference>
<dbReference type="PROSITE" id="PS51294">
    <property type="entry name" value="HTH_MYB"/>
    <property type="match status" value="1"/>
</dbReference>
<gene>
    <name evidence="14" type="primary">terf1</name>
</gene>
<dbReference type="RefSeq" id="XP_030254464.1">
    <property type="nucleotide sequence ID" value="XM_030398604.1"/>
</dbReference>
<dbReference type="Pfam" id="PF08558">
    <property type="entry name" value="TRF"/>
    <property type="match status" value="1"/>
</dbReference>
<evidence type="ECO:0000256" key="8">
    <source>
        <dbReference type="ARBA" id="ARBA00023242"/>
    </source>
</evidence>
<evidence type="ECO:0000256" key="11">
    <source>
        <dbReference type="SAM" id="MobiDB-lite"/>
    </source>
</evidence>
<keyword evidence="15" id="KW-1185">Reference proteome</keyword>
<feature type="compositionally biased region" description="Basic and acidic residues" evidence="11">
    <location>
        <begin position="246"/>
        <end position="255"/>
    </location>
</feature>
<keyword evidence="7 10" id="KW-0238">DNA-binding</keyword>
<dbReference type="InterPro" id="IPR017930">
    <property type="entry name" value="Myb_dom"/>
</dbReference>
<dbReference type="Proteomes" id="UP000472265">
    <property type="component" value="Chromosome 19"/>
</dbReference>
<evidence type="ECO:0000256" key="9">
    <source>
        <dbReference type="ARBA" id="ARBA00023306"/>
    </source>
</evidence>
<feature type="region of interest" description="Disordered" evidence="11">
    <location>
        <begin position="225"/>
        <end position="256"/>
    </location>
</feature>
<evidence type="ECO:0000256" key="3">
    <source>
        <dbReference type="ARBA" id="ARBA00022499"/>
    </source>
</evidence>
<evidence type="ECO:0000259" key="12">
    <source>
        <dbReference type="PROSITE" id="PS50090"/>
    </source>
</evidence>
<dbReference type="InterPro" id="IPR017357">
    <property type="entry name" value="TERF1/2"/>
</dbReference>
<dbReference type="PIRSF" id="PIRSF038016">
    <property type="entry name" value="Telomere_bd-1_Pin2"/>
    <property type="match status" value="1"/>
</dbReference>
<dbReference type="GeneID" id="115570204"/>
<dbReference type="PANTHER" id="PTHR46734">
    <property type="entry name" value="TELOMERIC REPEAT-BINDING FACTOR 1 TERF1"/>
    <property type="match status" value="1"/>
</dbReference>
<comment type="function">
    <text evidence="10">Binds the telomeric double-stranded 5'-TTAGGG-3' repeat.</text>
</comment>
<reference evidence="14" key="1">
    <citation type="submission" date="2021-04" db="EMBL/GenBank/DDBJ databases">
        <authorList>
            <consortium name="Wellcome Sanger Institute Data Sharing"/>
        </authorList>
    </citation>
    <scope>NUCLEOTIDE SEQUENCE [LARGE SCALE GENOMIC DNA]</scope>
</reference>
<dbReference type="OrthoDB" id="608866at2759"/>
<dbReference type="AlphaFoldDB" id="A0A671XN26"/>